<evidence type="ECO:0000256" key="1">
    <source>
        <dbReference type="SAM" id="MobiDB-lite"/>
    </source>
</evidence>
<dbReference type="GO" id="GO:0005737">
    <property type="term" value="C:cytoplasm"/>
    <property type="evidence" value="ECO:0007669"/>
    <property type="project" value="UniProtKB-ARBA"/>
</dbReference>
<dbReference type="Proteomes" id="UP000515125">
    <property type="component" value="Unplaced"/>
</dbReference>
<organism evidence="3 4">
    <name type="scientific">Cyclospora cayetanensis</name>
    <dbReference type="NCBI Taxonomy" id="88456"/>
    <lineage>
        <taxon>Eukaryota</taxon>
        <taxon>Sar</taxon>
        <taxon>Alveolata</taxon>
        <taxon>Apicomplexa</taxon>
        <taxon>Conoidasida</taxon>
        <taxon>Coccidia</taxon>
        <taxon>Eucoccidiorida</taxon>
        <taxon>Eimeriorina</taxon>
        <taxon>Eimeriidae</taxon>
        <taxon>Cyclospora</taxon>
    </lineage>
</organism>
<name>A0A6P6RQ89_9EIME</name>
<dbReference type="AlphaFoldDB" id="A0A6P6RQ89"/>
<evidence type="ECO:0000313" key="4">
    <source>
        <dbReference type="RefSeq" id="XP_026189908.1"/>
    </source>
</evidence>
<proteinExistence type="predicted"/>
<feature type="compositionally biased region" description="Basic residues" evidence="1">
    <location>
        <begin position="196"/>
        <end position="209"/>
    </location>
</feature>
<dbReference type="Gene3D" id="3.30.530.20">
    <property type="match status" value="1"/>
</dbReference>
<protein>
    <submittedName>
        <fullName evidence="4">Uncharacterized protein LOC34619664</fullName>
    </submittedName>
</protein>
<feature type="region of interest" description="Disordered" evidence="1">
    <location>
        <begin position="128"/>
        <end position="152"/>
    </location>
</feature>
<dbReference type="SUPFAM" id="SSF55961">
    <property type="entry name" value="Bet v1-like"/>
    <property type="match status" value="1"/>
</dbReference>
<evidence type="ECO:0000259" key="2">
    <source>
        <dbReference type="PROSITE" id="PS50848"/>
    </source>
</evidence>
<feature type="region of interest" description="Disordered" evidence="1">
    <location>
        <begin position="185"/>
        <end position="261"/>
    </location>
</feature>
<dbReference type="OrthoDB" id="333905at2759"/>
<dbReference type="Pfam" id="PF01852">
    <property type="entry name" value="START"/>
    <property type="match status" value="1"/>
</dbReference>
<accession>A0A6P6RQ89</accession>
<dbReference type="RefSeq" id="XP_026189908.1">
    <property type="nucleotide sequence ID" value="XM_026334123.1"/>
</dbReference>
<dbReference type="GeneID" id="34619664"/>
<dbReference type="InterPro" id="IPR002913">
    <property type="entry name" value="START_lipid-bd_dom"/>
</dbReference>
<feature type="compositionally biased region" description="Polar residues" evidence="1">
    <location>
        <begin position="136"/>
        <end position="152"/>
    </location>
</feature>
<dbReference type="GO" id="GO:0008289">
    <property type="term" value="F:lipid binding"/>
    <property type="evidence" value="ECO:0007669"/>
    <property type="project" value="InterPro"/>
</dbReference>
<dbReference type="InterPro" id="IPR051213">
    <property type="entry name" value="START_lipid_transfer"/>
</dbReference>
<feature type="compositionally biased region" description="Basic and acidic residues" evidence="1">
    <location>
        <begin position="210"/>
        <end position="226"/>
    </location>
</feature>
<gene>
    <name evidence="4" type="primary">LOC34619664</name>
</gene>
<sequence>MAKAAPLDPYSSFHFEAFSDLPKSGQQLNDSLDSVEARRKCAEEGTVGHTERGDSPATDYAEATLVQPARKSPTHDAWALSASQAVSLLAISSSSWKRYFPGIKLPTSWNQGPFSPRSSMRDSRVLPTGLAPHISAGNTAAESAGCSSEGQPSQVLVRTRKFKWIRFLVRRLRCIYVRDEHRVRESRSTSQGTIHSGRRRRMPLRHRRRASQDEPIGKQWHGRPEGRSSAGVAPRAAELPVSRGGETERNSAVPLNGASPFRTTSVSAIGGVLSEPLCIIHSRSLGDAADAEGPVPDAQDVASDGVAERAAISSSLACEAGGREASDKGQYSRAQTDPSLLMADADTPEALEAAESLATVPGAACDPAALPFAIQVGMWPLVSLEPIGVNKLGVLLDSLEEQRMRFNRLQRQAAGPPREGHVWDRRGEVEELSGLLIRASIHSMLSADCQMPCVHSNDGIQVWKGETGVGNFACRASFLLPLEPRRYAMFASNAELRSLWDKNMTEQHVVEQLDVGHDICYVAFRRIATVYPRDVVTLRAKCRLHLHPLVAETAPMATRNSHEDFISDDCMTEKVLPSEEDKIAYTSMSCSIHHPDVPETCAAMQASPGRVRMDIRINAYLARPVRTPFGLWSEVTLVNESDSGGWIPAAITRNMSAKLLPSTVERFSVQILKHYNIAWTGSASGFATRMLKASNFVLT</sequence>
<reference evidence="4" key="1">
    <citation type="submission" date="2025-08" db="UniProtKB">
        <authorList>
            <consortium name="RefSeq"/>
        </authorList>
    </citation>
    <scope>IDENTIFICATION</scope>
</reference>
<dbReference type="InterPro" id="IPR023393">
    <property type="entry name" value="START-like_dom_sf"/>
</dbReference>
<evidence type="ECO:0000313" key="3">
    <source>
        <dbReference type="Proteomes" id="UP000515125"/>
    </source>
</evidence>
<dbReference type="PROSITE" id="PS50848">
    <property type="entry name" value="START"/>
    <property type="match status" value="1"/>
</dbReference>
<dbReference type="PANTHER" id="PTHR19308:SF14">
    <property type="entry name" value="START DOMAIN-CONTAINING PROTEIN"/>
    <property type="match status" value="1"/>
</dbReference>
<keyword evidence="3" id="KW-1185">Reference proteome</keyword>
<feature type="domain" description="START" evidence="2">
    <location>
        <begin position="423"/>
        <end position="674"/>
    </location>
</feature>
<dbReference type="PANTHER" id="PTHR19308">
    <property type="entry name" value="PHOSPHATIDYLCHOLINE TRANSFER PROTEIN"/>
    <property type="match status" value="1"/>
</dbReference>